<dbReference type="InterPro" id="IPR014729">
    <property type="entry name" value="Rossmann-like_a/b/a_fold"/>
</dbReference>
<evidence type="ECO:0000256" key="2">
    <source>
        <dbReference type="ARBA" id="ARBA00004726"/>
    </source>
</evidence>
<evidence type="ECO:0000256" key="12">
    <source>
        <dbReference type="ARBA" id="ARBA00023268"/>
    </source>
</evidence>
<dbReference type="Pfam" id="PF06574">
    <property type="entry name" value="FAD_syn"/>
    <property type="match status" value="1"/>
</dbReference>
<proteinExistence type="inferred from homology"/>
<evidence type="ECO:0000313" key="18">
    <source>
        <dbReference type="Proteomes" id="UP000659061"/>
    </source>
</evidence>
<evidence type="ECO:0000256" key="11">
    <source>
        <dbReference type="ARBA" id="ARBA00022840"/>
    </source>
</evidence>
<dbReference type="InterPro" id="IPR023465">
    <property type="entry name" value="Riboflavin_kinase_dom_sf"/>
</dbReference>
<comment type="pathway">
    <text evidence="3 15">Cofactor biosynthesis; FMN biosynthesis; FMN from riboflavin (ATP route): step 1/1.</text>
</comment>
<dbReference type="UniPathway" id="UPA00277">
    <property type="reaction ID" value="UER00407"/>
</dbReference>
<comment type="catalytic activity">
    <reaction evidence="14 15">
        <text>FMN + ATP + H(+) = FAD + diphosphate</text>
        <dbReference type="Rhea" id="RHEA:17237"/>
        <dbReference type="ChEBI" id="CHEBI:15378"/>
        <dbReference type="ChEBI" id="CHEBI:30616"/>
        <dbReference type="ChEBI" id="CHEBI:33019"/>
        <dbReference type="ChEBI" id="CHEBI:57692"/>
        <dbReference type="ChEBI" id="CHEBI:58210"/>
        <dbReference type="EC" id="2.7.7.2"/>
    </reaction>
</comment>
<evidence type="ECO:0000256" key="14">
    <source>
        <dbReference type="ARBA" id="ARBA00049494"/>
    </source>
</evidence>
<evidence type="ECO:0000256" key="5">
    <source>
        <dbReference type="ARBA" id="ARBA00022643"/>
    </source>
</evidence>
<evidence type="ECO:0000256" key="1">
    <source>
        <dbReference type="ARBA" id="ARBA00002121"/>
    </source>
</evidence>
<evidence type="ECO:0000256" key="7">
    <source>
        <dbReference type="ARBA" id="ARBA00022695"/>
    </source>
</evidence>
<evidence type="ECO:0000256" key="15">
    <source>
        <dbReference type="PIRNR" id="PIRNR004491"/>
    </source>
</evidence>
<evidence type="ECO:0000256" key="8">
    <source>
        <dbReference type="ARBA" id="ARBA00022741"/>
    </source>
</evidence>
<dbReference type="FunFam" id="2.40.30.30:FF:000003">
    <property type="entry name" value="Riboflavin biosynthesis protein"/>
    <property type="match status" value="1"/>
</dbReference>
<dbReference type="GO" id="GO:0005524">
    <property type="term" value="F:ATP binding"/>
    <property type="evidence" value="ECO:0007669"/>
    <property type="project" value="UniProtKB-UniRule"/>
</dbReference>
<dbReference type="InterPro" id="IPR004821">
    <property type="entry name" value="Cyt_trans-like"/>
</dbReference>
<dbReference type="GO" id="GO:0009398">
    <property type="term" value="P:FMN biosynthetic process"/>
    <property type="evidence" value="ECO:0007669"/>
    <property type="project" value="UniProtKB-UniRule"/>
</dbReference>
<dbReference type="GO" id="GO:0006747">
    <property type="term" value="P:FAD biosynthetic process"/>
    <property type="evidence" value="ECO:0007669"/>
    <property type="project" value="UniProtKB-UniRule"/>
</dbReference>
<dbReference type="EC" id="2.7.1.26" evidence="15"/>
<dbReference type="SUPFAM" id="SSF52374">
    <property type="entry name" value="Nucleotidylyl transferase"/>
    <property type="match status" value="1"/>
</dbReference>
<evidence type="ECO:0000256" key="9">
    <source>
        <dbReference type="ARBA" id="ARBA00022777"/>
    </source>
</evidence>
<dbReference type="CDD" id="cd02064">
    <property type="entry name" value="FAD_synthetase_N"/>
    <property type="match status" value="1"/>
</dbReference>
<keyword evidence="8 15" id="KW-0547">Nucleotide-binding</keyword>
<dbReference type="InterPro" id="IPR015864">
    <property type="entry name" value="FAD_synthase"/>
</dbReference>
<dbReference type="Proteomes" id="UP000659061">
    <property type="component" value="Unassembled WGS sequence"/>
</dbReference>
<keyword evidence="7 15" id="KW-0548">Nucleotidyltransferase</keyword>
<evidence type="ECO:0000259" key="16">
    <source>
        <dbReference type="SMART" id="SM00904"/>
    </source>
</evidence>
<keyword evidence="9 15" id="KW-0418">Kinase</keyword>
<dbReference type="InterPro" id="IPR023468">
    <property type="entry name" value="Riboflavin_kinase"/>
</dbReference>
<dbReference type="NCBIfam" id="NF004160">
    <property type="entry name" value="PRK05627.1-3"/>
    <property type="match status" value="1"/>
</dbReference>
<keyword evidence="12" id="KW-0511">Multifunctional enzyme</keyword>
<evidence type="ECO:0000256" key="6">
    <source>
        <dbReference type="ARBA" id="ARBA00022679"/>
    </source>
</evidence>
<keyword evidence="5 15" id="KW-0288">FMN</keyword>
<dbReference type="InterPro" id="IPR002606">
    <property type="entry name" value="Riboflavin_kinase_bac"/>
</dbReference>
<name>A0A8I0KNQ1_9ACTN</name>
<evidence type="ECO:0000256" key="13">
    <source>
        <dbReference type="ARBA" id="ARBA00047880"/>
    </source>
</evidence>
<keyword evidence="4 15" id="KW-0285">Flavoprotein</keyword>
<accession>A0A8I0KNQ1</accession>
<comment type="similarity">
    <text evidence="15">Belongs to the ribF family.</text>
</comment>
<reference evidence="17" key="1">
    <citation type="submission" date="2020-09" db="EMBL/GenBank/DDBJ databases">
        <title>Novel species in genus Aeromicrobium.</title>
        <authorList>
            <person name="Zhang G."/>
        </authorList>
    </citation>
    <scope>NUCLEOTIDE SEQUENCE</scope>
    <source>
        <strain evidence="17">SSW1-57</strain>
    </source>
</reference>
<dbReference type="PANTHER" id="PTHR22749">
    <property type="entry name" value="RIBOFLAVIN KINASE/FMN ADENYLYLTRANSFERASE"/>
    <property type="match status" value="1"/>
</dbReference>
<dbReference type="GO" id="GO:0003919">
    <property type="term" value="F:FMN adenylyltransferase activity"/>
    <property type="evidence" value="ECO:0007669"/>
    <property type="project" value="UniProtKB-UniRule"/>
</dbReference>
<keyword evidence="11 15" id="KW-0067">ATP-binding</keyword>
<dbReference type="PIRSF" id="PIRSF004491">
    <property type="entry name" value="FAD_Synth"/>
    <property type="match status" value="1"/>
</dbReference>
<dbReference type="PANTHER" id="PTHR22749:SF6">
    <property type="entry name" value="RIBOFLAVIN KINASE"/>
    <property type="match status" value="1"/>
</dbReference>
<protein>
    <recommendedName>
        <fullName evidence="15">Riboflavin biosynthesis protein</fullName>
    </recommendedName>
    <domain>
        <recommendedName>
            <fullName evidence="15">Riboflavin kinase</fullName>
            <ecNumber evidence="15">2.7.1.26</ecNumber>
        </recommendedName>
        <alternativeName>
            <fullName evidence="15">Flavokinase</fullName>
        </alternativeName>
    </domain>
    <domain>
        <recommendedName>
            <fullName evidence="15">FMN adenylyltransferase</fullName>
            <ecNumber evidence="15">2.7.7.2</ecNumber>
        </recommendedName>
        <alternativeName>
            <fullName evidence="15">FAD pyrophosphorylase</fullName>
        </alternativeName>
        <alternativeName>
            <fullName evidence="15">FAD synthase</fullName>
        </alternativeName>
    </domain>
</protein>
<feature type="domain" description="Riboflavin kinase" evidence="16">
    <location>
        <begin position="188"/>
        <end position="315"/>
    </location>
</feature>
<dbReference type="NCBIfam" id="TIGR00083">
    <property type="entry name" value="ribF"/>
    <property type="match status" value="1"/>
</dbReference>
<dbReference type="Gene3D" id="2.40.30.30">
    <property type="entry name" value="Riboflavin kinase-like"/>
    <property type="match status" value="1"/>
</dbReference>
<dbReference type="AlphaFoldDB" id="A0A8I0KNQ1"/>
<evidence type="ECO:0000313" key="17">
    <source>
        <dbReference type="EMBL" id="MBD1271014.1"/>
    </source>
</evidence>
<dbReference type="EC" id="2.7.7.2" evidence="15"/>
<keyword evidence="6 15" id="KW-0808">Transferase</keyword>
<dbReference type="GO" id="GO:0009231">
    <property type="term" value="P:riboflavin biosynthetic process"/>
    <property type="evidence" value="ECO:0007669"/>
    <property type="project" value="InterPro"/>
</dbReference>
<dbReference type="Gene3D" id="3.40.50.620">
    <property type="entry name" value="HUPs"/>
    <property type="match status" value="1"/>
</dbReference>
<sequence>MWQSDAVAIWKAVEGAPDTSVSEPTAVTIGNFDGVHRGHQALLAATRAVAGEVATLAITFDPHPVAIFAPDRAPARLTTLERRIELLHEHGADHVRVLDFSREMAAWSPDEFVRAVVLDQCHARAVVVGEGFRYGSRASGSIESLAESGRAHGFTAQESALAGDAEAFSSTRVRAAVAAGDVEQATVLLGRPHEVEGVVVEGDRRGRELGFPTANVPVDDTYAVPPDGVYATRLLLPDGTRLPGATSVGTNPTFEGVRGRRVETYVLDREDLDLYGSRVRVEFVARLREMVAYTTLEALVEQMHRDVADARVALRS</sequence>
<evidence type="ECO:0000256" key="4">
    <source>
        <dbReference type="ARBA" id="ARBA00022630"/>
    </source>
</evidence>
<dbReference type="UniPathway" id="UPA00276">
    <property type="reaction ID" value="UER00406"/>
</dbReference>
<gene>
    <name evidence="17" type="ORF">IDH50_12285</name>
</gene>
<dbReference type="Pfam" id="PF01687">
    <property type="entry name" value="Flavokinase"/>
    <property type="match status" value="1"/>
</dbReference>
<evidence type="ECO:0000256" key="3">
    <source>
        <dbReference type="ARBA" id="ARBA00005201"/>
    </source>
</evidence>
<dbReference type="SMART" id="SM00904">
    <property type="entry name" value="Flavokinase"/>
    <property type="match status" value="1"/>
</dbReference>
<organism evidence="17 18">
    <name type="scientific">Aeromicrobium tamlense</name>
    <dbReference type="NCBI Taxonomy" id="375541"/>
    <lineage>
        <taxon>Bacteria</taxon>
        <taxon>Bacillati</taxon>
        <taxon>Actinomycetota</taxon>
        <taxon>Actinomycetes</taxon>
        <taxon>Propionibacteriales</taxon>
        <taxon>Nocardioidaceae</taxon>
        <taxon>Aeromicrobium</taxon>
    </lineage>
</organism>
<dbReference type="SUPFAM" id="SSF82114">
    <property type="entry name" value="Riboflavin kinase-like"/>
    <property type="match status" value="1"/>
</dbReference>
<evidence type="ECO:0000256" key="10">
    <source>
        <dbReference type="ARBA" id="ARBA00022827"/>
    </source>
</evidence>
<comment type="pathway">
    <text evidence="2 15">Cofactor biosynthesis; FAD biosynthesis; FAD from FMN: step 1/1.</text>
</comment>
<comment type="function">
    <text evidence="1">Catalyzes the phosphorylation of riboflavin to FMN followed by the adenylation of FMN to FAD.</text>
</comment>
<dbReference type="NCBIfam" id="TIGR00125">
    <property type="entry name" value="cyt_tran_rel"/>
    <property type="match status" value="1"/>
</dbReference>
<keyword evidence="10 15" id="KW-0274">FAD</keyword>
<dbReference type="GO" id="GO:0008531">
    <property type="term" value="F:riboflavin kinase activity"/>
    <property type="evidence" value="ECO:0007669"/>
    <property type="project" value="UniProtKB-UniRule"/>
</dbReference>
<dbReference type="FunFam" id="3.40.50.620:FF:000021">
    <property type="entry name" value="Riboflavin biosynthesis protein"/>
    <property type="match status" value="1"/>
</dbReference>
<dbReference type="EMBL" id="JACWMT010000002">
    <property type="protein sequence ID" value="MBD1271014.1"/>
    <property type="molecule type" value="Genomic_DNA"/>
</dbReference>
<comment type="caution">
    <text evidence="17">The sequence shown here is derived from an EMBL/GenBank/DDBJ whole genome shotgun (WGS) entry which is preliminary data.</text>
</comment>
<comment type="catalytic activity">
    <reaction evidence="13 15">
        <text>riboflavin + ATP = FMN + ADP + H(+)</text>
        <dbReference type="Rhea" id="RHEA:14357"/>
        <dbReference type="ChEBI" id="CHEBI:15378"/>
        <dbReference type="ChEBI" id="CHEBI:30616"/>
        <dbReference type="ChEBI" id="CHEBI:57986"/>
        <dbReference type="ChEBI" id="CHEBI:58210"/>
        <dbReference type="ChEBI" id="CHEBI:456216"/>
        <dbReference type="EC" id="2.7.1.26"/>
    </reaction>
</comment>
<dbReference type="InterPro" id="IPR015865">
    <property type="entry name" value="Riboflavin_kinase_bac/euk"/>
</dbReference>